<dbReference type="PROSITE" id="PS50088">
    <property type="entry name" value="ANK_REPEAT"/>
    <property type="match status" value="3"/>
</dbReference>
<dbReference type="SMART" id="SM00248">
    <property type="entry name" value="ANK"/>
    <property type="match status" value="8"/>
</dbReference>
<dbReference type="InterPro" id="IPR036770">
    <property type="entry name" value="Ankyrin_rpt-contain_sf"/>
</dbReference>
<protein>
    <submittedName>
        <fullName evidence="10">Ankyrin repeat-containing protein-like</fullName>
    </submittedName>
</protein>
<keyword evidence="3" id="KW-0677">Repeat</keyword>
<feature type="transmembrane region" description="Helical" evidence="8">
    <location>
        <begin position="451"/>
        <end position="474"/>
    </location>
</feature>
<dbReference type="AlphaFoldDB" id="A0AAX6DZ84"/>
<comment type="caution">
    <text evidence="10">The sequence shown here is derived from an EMBL/GenBank/DDBJ whole genome shotgun (WGS) entry which is preliminary data.</text>
</comment>
<dbReference type="Pfam" id="PF12796">
    <property type="entry name" value="Ank_2"/>
    <property type="match status" value="4"/>
</dbReference>
<reference evidence="10" key="1">
    <citation type="journal article" date="2023" name="GigaByte">
        <title>Genome assembly of the bearded iris, Iris pallida Lam.</title>
        <authorList>
            <person name="Bruccoleri R.E."/>
            <person name="Oakeley E.J."/>
            <person name="Faust A.M.E."/>
            <person name="Altorfer M."/>
            <person name="Dessus-Babus S."/>
            <person name="Burckhardt D."/>
            <person name="Oertli M."/>
            <person name="Naumann U."/>
            <person name="Petersen F."/>
            <person name="Wong J."/>
        </authorList>
    </citation>
    <scope>NUCLEOTIDE SEQUENCE</scope>
    <source>
        <strain evidence="10">GSM-AAB239-AS_SAM_17_03QT</strain>
    </source>
</reference>
<keyword evidence="4 8" id="KW-1133">Transmembrane helix</keyword>
<gene>
    <name evidence="10" type="ORF">M6B38_110065</name>
</gene>
<keyword evidence="11" id="KW-1185">Reference proteome</keyword>
<dbReference type="Gene3D" id="1.25.40.20">
    <property type="entry name" value="Ankyrin repeat-containing domain"/>
    <property type="match status" value="2"/>
</dbReference>
<dbReference type="InterPro" id="IPR026961">
    <property type="entry name" value="PGG_dom"/>
</dbReference>
<organism evidence="10 11">
    <name type="scientific">Iris pallida</name>
    <name type="common">Sweet iris</name>
    <dbReference type="NCBI Taxonomy" id="29817"/>
    <lineage>
        <taxon>Eukaryota</taxon>
        <taxon>Viridiplantae</taxon>
        <taxon>Streptophyta</taxon>
        <taxon>Embryophyta</taxon>
        <taxon>Tracheophyta</taxon>
        <taxon>Spermatophyta</taxon>
        <taxon>Magnoliopsida</taxon>
        <taxon>Liliopsida</taxon>
        <taxon>Asparagales</taxon>
        <taxon>Iridaceae</taxon>
        <taxon>Iridoideae</taxon>
        <taxon>Irideae</taxon>
        <taxon>Iris</taxon>
    </lineage>
</organism>
<sequence>MDPRLYRAVTKGDIASLTSLLDESPSCLDTVTVEKNTALHIAAGLGYAWSVTEISNLQPSLISAANSRGDTPVHCAARAGHEFVLAYLISRAKFHDGGHNLYEMRNGCGNTPLHEAARNGHLGAASELVKVEKHLTETVNDLGESAVYLAAERGAVEIVRMLLQFVGSELGGPNGQNALHAAVCRSYEITEMLLENRSHLTRGADDSQSTPLHYAASLGDYKMVQLLLHHDAAAAYLFDKDGLSPIHVAARMGYVDTIERIVEACPDAVELIDKKGQNLLHVAADSKALSVVKYVIRKPAFKELLNDQDHVGNTPLHLATIGHNLEIIQLLLEDKRVDAALRNHKGLTPLDLASSCTDSSIQLRMHKIMAGLASAGSRHSPQRMDLRRNKFHRSREEEINRCRAMANNLAIVGVLIATVTFAAAFTLPGGYNNDDNSSEQGVAILAKEAAFKAFLISDAIAMVSSIAVTCLLIFTGSLDHDIRLHSISTAMKFMCVALGGMVVAFAMGTYVVVVSKCPWLAILICVVACTVPFLTWMLACWPAFDSLKFAQLAGRRQPKDGKSGRFKVVGFQMPHSMVVDFETPIGSRGNSSSLV</sequence>
<evidence type="ECO:0000256" key="3">
    <source>
        <dbReference type="ARBA" id="ARBA00022737"/>
    </source>
</evidence>
<feature type="transmembrane region" description="Helical" evidence="8">
    <location>
        <begin position="409"/>
        <end position="431"/>
    </location>
</feature>
<evidence type="ECO:0000259" key="9">
    <source>
        <dbReference type="Pfam" id="PF13962"/>
    </source>
</evidence>
<reference evidence="10" key="2">
    <citation type="submission" date="2023-04" db="EMBL/GenBank/DDBJ databases">
        <authorList>
            <person name="Bruccoleri R.E."/>
            <person name="Oakeley E.J."/>
            <person name="Faust A.-M."/>
            <person name="Dessus-Babus S."/>
            <person name="Altorfer M."/>
            <person name="Burckhardt D."/>
            <person name="Oertli M."/>
            <person name="Naumann U."/>
            <person name="Petersen F."/>
            <person name="Wong J."/>
        </authorList>
    </citation>
    <scope>NUCLEOTIDE SEQUENCE</scope>
    <source>
        <strain evidence="10">GSM-AAB239-AS_SAM_17_03QT</strain>
        <tissue evidence="10">Leaf</tissue>
    </source>
</reference>
<dbReference type="PROSITE" id="PS50297">
    <property type="entry name" value="ANK_REP_REGION"/>
    <property type="match status" value="3"/>
</dbReference>
<feature type="repeat" description="ANK" evidence="7">
    <location>
        <begin position="241"/>
        <end position="263"/>
    </location>
</feature>
<evidence type="ECO:0000256" key="4">
    <source>
        <dbReference type="ARBA" id="ARBA00022989"/>
    </source>
</evidence>
<dbReference type="InterPro" id="IPR002110">
    <property type="entry name" value="Ankyrin_rpt"/>
</dbReference>
<comment type="subcellular location">
    <subcellularLocation>
        <location evidence="1">Membrane</location>
        <topology evidence="1">Multi-pass membrane protein</topology>
    </subcellularLocation>
</comment>
<keyword evidence="5 7" id="KW-0040">ANK repeat</keyword>
<evidence type="ECO:0000256" key="1">
    <source>
        <dbReference type="ARBA" id="ARBA00004141"/>
    </source>
</evidence>
<evidence type="ECO:0000256" key="5">
    <source>
        <dbReference type="ARBA" id="ARBA00023043"/>
    </source>
</evidence>
<feature type="domain" description="PGG" evidence="9">
    <location>
        <begin position="403"/>
        <end position="512"/>
    </location>
</feature>
<feature type="repeat" description="ANK" evidence="7">
    <location>
        <begin position="207"/>
        <end position="232"/>
    </location>
</feature>
<proteinExistence type="predicted"/>
<evidence type="ECO:0000256" key="7">
    <source>
        <dbReference type="PROSITE-ProRule" id="PRU00023"/>
    </source>
</evidence>
<name>A0AAX6DZ84_IRIPA</name>
<accession>A0AAX6DZ84</accession>
<evidence type="ECO:0000313" key="11">
    <source>
        <dbReference type="Proteomes" id="UP001140949"/>
    </source>
</evidence>
<evidence type="ECO:0000313" key="10">
    <source>
        <dbReference type="EMBL" id="KAJ6797076.1"/>
    </source>
</evidence>
<evidence type="ECO:0000256" key="2">
    <source>
        <dbReference type="ARBA" id="ARBA00022692"/>
    </source>
</evidence>
<feature type="repeat" description="ANK" evidence="7">
    <location>
        <begin position="311"/>
        <end position="333"/>
    </location>
</feature>
<dbReference type="GO" id="GO:0005886">
    <property type="term" value="C:plasma membrane"/>
    <property type="evidence" value="ECO:0007669"/>
    <property type="project" value="TreeGrafter"/>
</dbReference>
<dbReference type="Pfam" id="PF13962">
    <property type="entry name" value="PGG"/>
    <property type="match status" value="1"/>
</dbReference>
<dbReference type="SUPFAM" id="SSF48403">
    <property type="entry name" value="Ankyrin repeat"/>
    <property type="match status" value="1"/>
</dbReference>
<dbReference type="Pfam" id="PF13857">
    <property type="entry name" value="Ank_5"/>
    <property type="match status" value="1"/>
</dbReference>
<keyword evidence="2 8" id="KW-0812">Transmembrane</keyword>
<evidence type="ECO:0000256" key="6">
    <source>
        <dbReference type="ARBA" id="ARBA00023136"/>
    </source>
</evidence>
<feature type="transmembrane region" description="Helical" evidence="8">
    <location>
        <begin position="519"/>
        <end position="541"/>
    </location>
</feature>
<evidence type="ECO:0000256" key="8">
    <source>
        <dbReference type="SAM" id="Phobius"/>
    </source>
</evidence>
<dbReference type="PANTHER" id="PTHR24186">
    <property type="entry name" value="PROTEIN PHOSPHATASE 1 REGULATORY SUBUNIT"/>
    <property type="match status" value="1"/>
</dbReference>
<dbReference type="Proteomes" id="UP001140949">
    <property type="component" value="Unassembled WGS sequence"/>
</dbReference>
<dbReference type="EMBL" id="JANAVB010041019">
    <property type="protein sequence ID" value="KAJ6797076.1"/>
    <property type="molecule type" value="Genomic_DNA"/>
</dbReference>
<keyword evidence="6 8" id="KW-0472">Membrane</keyword>
<feature type="transmembrane region" description="Helical" evidence="8">
    <location>
        <begin position="495"/>
        <end position="513"/>
    </location>
</feature>
<dbReference type="PANTHER" id="PTHR24186:SF50">
    <property type="entry name" value="ANKYRIN REPEAT-CONTAINING PROTEIN ITN1-LIKE ISOFORM X1"/>
    <property type="match status" value="1"/>
</dbReference>